<feature type="region of interest" description="Disordered" evidence="1">
    <location>
        <begin position="123"/>
        <end position="147"/>
    </location>
</feature>
<organism evidence="2 3">
    <name type="scientific">Symbiochloris irregularis</name>
    <dbReference type="NCBI Taxonomy" id="706552"/>
    <lineage>
        <taxon>Eukaryota</taxon>
        <taxon>Viridiplantae</taxon>
        <taxon>Chlorophyta</taxon>
        <taxon>core chlorophytes</taxon>
        <taxon>Trebouxiophyceae</taxon>
        <taxon>Trebouxiales</taxon>
        <taxon>Trebouxiaceae</taxon>
        <taxon>Symbiochloris</taxon>
    </lineage>
</organism>
<evidence type="ECO:0000313" key="2">
    <source>
        <dbReference type="EMBL" id="KAK9803368.1"/>
    </source>
</evidence>
<dbReference type="PANTHER" id="PTHR31296">
    <property type="entry name" value="UPF0565 PROTEIN C2ORF69"/>
    <property type="match status" value="1"/>
</dbReference>
<name>A0AAW1P397_9CHLO</name>
<proteinExistence type="predicted"/>
<dbReference type="InterPro" id="IPR018881">
    <property type="entry name" value="C2orf69_mit"/>
</dbReference>
<evidence type="ECO:0000313" key="3">
    <source>
        <dbReference type="Proteomes" id="UP001465755"/>
    </source>
</evidence>
<comment type="caution">
    <text evidence="2">The sequence shown here is derived from an EMBL/GenBank/DDBJ whole genome shotgun (WGS) entry which is preliminary data.</text>
</comment>
<sequence>MLAVLRGAHGCNKIHLLRRDLCQGLVIFFGGDLIVDARAPAAVHQLQDSKHQVHLLSERFPDCTIAVVVASRFEGGFACYDRFLNGTTLTGEPKGYNPSSYKASEQISSLLQAANIPFRACAQQGHDQKNGDHPSSADAANLHPPAPLGADNHQGLLPCQLVGFSKGCVVLNQVLAELGQYAELQHSCREGSHASETLEQKLRHDQMRFLQAITGVHYLDAGLNAPGAHYTDAAGIASLRLLPQAQQLHISFHLTPWAHRRQHVIDERTRSIELLRAAGAATNTLLLRAHQYKLNVAQWLCSGTIRSLVNGRAEIKHNIAAGRTPSVVKLSPISQEPITLLQFSVCGDYLSVITGR</sequence>
<dbReference type="EMBL" id="JALJOQ010000060">
    <property type="protein sequence ID" value="KAK9803368.1"/>
    <property type="molecule type" value="Genomic_DNA"/>
</dbReference>
<dbReference type="Proteomes" id="UP001465755">
    <property type="component" value="Unassembled WGS sequence"/>
</dbReference>
<reference evidence="2 3" key="1">
    <citation type="journal article" date="2024" name="Nat. Commun.">
        <title>Phylogenomics reveals the evolutionary origins of lichenization in chlorophyte algae.</title>
        <authorList>
            <person name="Puginier C."/>
            <person name="Libourel C."/>
            <person name="Otte J."/>
            <person name="Skaloud P."/>
            <person name="Haon M."/>
            <person name="Grisel S."/>
            <person name="Petersen M."/>
            <person name="Berrin J.G."/>
            <person name="Delaux P.M."/>
            <person name="Dal Grande F."/>
            <person name="Keller J."/>
        </authorList>
    </citation>
    <scope>NUCLEOTIDE SEQUENCE [LARGE SCALE GENOMIC DNA]</scope>
    <source>
        <strain evidence="2 3">SAG 2036</strain>
    </source>
</reference>
<evidence type="ECO:0000256" key="1">
    <source>
        <dbReference type="SAM" id="MobiDB-lite"/>
    </source>
</evidence>
<dbReference type="Pfam" id="PF10561">
    <property type="entry name" value="C2orf69"/>
    <property type="match status" value="1"/>
</dbReference>
<protein>
    <submittedName>
        <fullName evidence="2">Uncharacterized protein</fullName>
    </submittedName>
</protein>
<gene>
    <name evidence="2" type="ORF">WJX73_010043</name>
</gene>
<accession>A0AAW1P397</accession>
<keyword evidence="3" id="KW-1185">Reference proteome</keyword>
<dbReference type="GO" id="GO:0005739">
    <property type="term" value="C:mitochondrion"/>
    <property type="evidence" value="ECO:0007669"/>
    <property type="project" value="TreeGrafter"/>
</dbReference>
<dbReference type="PANTHER" id="PTHR31296:SF1">
    <property type="entry name" value="MITOCHONDRIAL PROTEIN C2ORF69"/>
    <property type="match status" value="1"/>
</dbReference>
<dbReference type="AlphaFoldDB" id="A0AAW1P397"/>